<name>A0ABP0ILC4_9DINO</name>
<keyword evidence="2" id="KW-1185">Reference proteome</keyword>
<proteinExistence type="predicted"/>
<gene>
    <name evidence="1" type="ORF">CCMP2556_LOCUS7277</name>
</gene>
<sequence>MVRSAYDPLFNETFEALMSDAPSFKDSGASECLPRLVSFLVLLLALVSPCAAQNEEEEVIDFSIANEGSVNSLEEVVSGVLLIYGEIDTDLLTTGDIDIVVKETLGKVCKNFERTTGAPTLTKMFVDVRTVGQVRLGLNYSWQILPPVEAPSSVASIDWPWWVSAPRSRPSTGTQHRPSGSCSQANWRCTHRLGC</sequence>
<dbReference type="EMBL" id="CAXAMN010003213">
    <property type="protein sequence ID" value="CAK9003407.1"/>
    <property type="molecule type" value="Genomic_DNA"/>
</dbReference>
<accession>A0ABP0ILC4</accession>
<protein>
    <submittedName>
        <fullName evidence="1">Uncharacterized protein</fullName>
    </submittedName>
</protein>
<evidence type="ECO:0000313" key="1">
    <source>
        <dbReference type="EMBL" id="CAK9003407.1"/>
    </source>
</evidence>
<reference evidence="1 2" key="1">
    <citation type="submission" date="2024-02" db="EMBL/GenBank/DDBJ databases">
        <authorList>
            <person name="Chen Y."/>
            <person name="Shah S."/>
            <person name="Dougan E. K."/>
            <person name="Thang M."/>
            <person name="Chan C."/>
        </authorList>
    </citation>
    <scope>NUCLEOTIDE SEQUENCE [LARGE SCALE GENOMIC DNA]</scope>
</reference>
<evidence type="ECO:0000313" key="2">
    <source>
        <dbReference type="Proteomes" id="UP001642484"/>
    </source>
</evidence>
<dbReference type="Proteomes" id="UP001642484">
    <property type="component" value="Unassembled WGS sequence"/>
</dbReference>
<comment type="caution">
    <text evidence="1">The sequence shown here is derived from an EMBL/GenBank/DDBJ whole genome shotgun (WGS) entry which is preliminary data.</text>
</comment>
<organism evidence="1 2">
    <name type="scientific">Durusdinium trenchii</name>
    <dbReference type="NCBI Taxonomy" id="1381693"/>
    <lineage>
        <taxon>Eukaryota</taxon>
        <taxon>Sar</taxon>
        <taxon>Alveolata</taxon>
        <taxon>Dinophyceae</taxon>
        <taxon>Suessiales</taxon>
        <taxon>Symbiodiniaceae</taxon>
        <taxon>Durusdinium</taxon>
    </lineage>
</organism>